<dbReference type="Gramene" id="Manes.13G012000.1.v8.1">
    <property type="protein sequence ID" value="Manes.13G012000.1.v8.1.CDS"/>
    <property type="gene ID" value="Manes.13G012000.v8.1"/>
</dbReference>
<keyword evidence="5" id="KW-0539">Nucleus</keyword>
<dbReference type="SMART" id="SM00320">
    <property type="entry name" value="WD40"/>
    <property type="match status" value="5"/>
</dbReference>
<dbReference type="STRING" id="3983.A0A2C9UPU3"/>
<feature type="compositionally biased region" description="Basic and acidic residues" evidence="6">
    <location>
        <begin position="249"/>
        <end position="261"/>
    </location>
</feature>
<dbReference type="OrthoDB" id="4703at2759"/>
<keyword evidence="4" id="KW-0804">Transcription</keyword>
<dbReference type="InterPro" id="IPR017956">
    <property type="entry name" value="AT_hook_DNA-bd_motif"/>
</dbReference>
<dbReference type="OMA" id="WCPRVHG"/>
<dbReference type="GO" id="GO:0006383">
    <property type="term" value="P:transcription by RNA polymerase III"/>
    <property type="evidence" value="ECO:0000318"/>
    <property type="project" value="GO_Central"/>
</dbReference>
<dbReference type="GO" id="GO:0005634">
    <property type="term" value="C:nucleus"/>
    <property type="evidence" value="ECO:0007669"/>
    <property type="project" value="UniProtKB-SubCell"/>
</dbReference>
<comment type="caution">
    <text evidence="7">The sequence shown here is derived from an EMBL/GenBank/DDBJ whole genome shotgun (WGS) entry which is preliminary data.</text>
</comment>
<dbReference type="GO" id="GO:0006355">
    <property type="term" value="P:regulation of DNA-templated transcription"/>
    <property type="evidence" value="ECO:0007669"/>
    <property type="project" value="InterPro"/>
</dbReference>
<dbReference type="GO" id="GO:0003677">
    <property type="term" value="F:DNA binding"/>
    <property type="evidence" value="ECO:0007669"/>
    <property type="project" value="UniProtKB-KW"/>
</dbReference>
<dbReference type="InterPro" id="IPR015943">
    <property type="entry name" value="WD40/YVTN_repeat-like_dom_sf"/>
</dbReference>
<dbReference type="PANTHER" id="PTHR15052">
    <property type="entry name" value="RNA POLYMERASE III TRANSCRIPTION INITIATION FACTOR COMPLEX SUBUNIT"/>
    <property type="match status" value="1"/>
</dbReference>
<keyword evidence="2" id="KW-0677">Repeat</keyword>
<name>A0A2C9UPU3_MANES</name>
<dbReference type="PRINTS" id="PR00930">
    <property type="entry name" value="HIGHMOBLTYIY"/>
</dbReference>
<dbReference type="InterPro" id="IPR052416">
    <property type="entry name" value="GTF3C_component"/>
</dbReference>
<proteinExistence type="predicted"/>
<keyword evidence="8" id="KW-1185">Reference proteome</keyword>
<evidence type="ECO:0000256" key="5">
    <source>
        <dbReference type="ARBA" id="ARBA00023242"/>
    </source>
</evidence>
<comment type="subcellular location">
    <subcellularLocation>
        <location evidence="1">Nucleus</location>
    </subcellularLocation>
</comment>
<dbReference type="PANTHER" id="PTHR15052:SF2">
    <property type="entry name" value="GENERAL TRANSCRIPTION FACTOR 3C POLYPEPTIDE 2"/>
    <property type="match status" value="1"/>
</dbReference>
<feature type="region of interest" description="Disordered" evidence="6">
    <location>
        <begin position="186"/>
        <end position="286"/>
    </location>
</feature>
<dbReference type="InterPro" id="IPR000116">
    <property type="entry name" value="HMGA"/>
</dbReference>
<dbReference type="Gene3D" id="2.130.10.10">
    <property type="entry name" value="YVTN repeat-like/Quinoprotein amine dehydrogenase"/>
    <property type="match status" value="1"/>
</dbReference>
<evidence type="ECO:0000313" key="8">
    <source>
        <dbReference type="Proteomes" id="UP000091857"/>
    </source>
</evidence>
<dbReference type="InterPro" id="IPR001680">
    <property type="entry name" value="WD40_rpt"/>
</dbReference>
<feature type="compositionally biased region" description="Basic residues" evidence="6">
    <location>
        <begin position="192"/>
        <end position="201"/>
    </location>
</feature>
<evidence type="ECO:0000313" key="7">
    <source>
        <dbReference type="EMBL" id="OAY32356.1"/>
    </source>
</evidence>
<reference evidence="8" key="1">
    <citation type="journal article" date="2016" name="Nat. Biotechnol.">
        <title>Sequencing wild and cultivated cassava and related species reveals extensive interspecific hybridization and genetic diversity.</title>
        <authorList>
            <person name="Bredeson J.V."/>
            <person name="Lyons J.B."/>
            <person name="Prochnik S.E."/>
            <person name="Wu G.A."/>
            <person name="Ha C.M."/>
            <person name="Edsinger-Gonzales E."/>
            <person name="Grimwood J."/>
            <person name="Schmutz J."/>
            <person name="Rabbi I.Y."/>
            <person name="Egesi C."/>
            <person name="Nauluvula P."/>
            <person name="Lebot V."/>
            <person name="Ndunguru J."/>
            <person name="Mkamilo G."/>
            <person name="Bart R.S."/>
            <person name="Setter T.L."/>
            <person name="Gleadow R.M."/>
            <person name="Kulakow P."/>
            <person name="Ferguson M.E."/>
            <person name="Rounsley S."/>
            <person name="Rokhsar D.S."/>
        </authorList>
    </citation>
    <scope>NUCLEOTIDE SEQUENCE [LARGE SCALE GENOMIC DNA]</scope>
    <source>
        <strain evidence="8">cv. AM560-2</strain>
    </source>
</reference>
<organism evidence="7 8">
    <name type="scientific">Manihot esculenta</name>
    <name type="common">Cassava</name>
    <name type="synonym">Jatropha manihot</name>
    <dbReference type="NCBI Taxonomy" id="3983"/>
    <lineage>
        <taxon>Eukaryota</taxon>
        <taxon>Viridiplantae</taxon>
        <taxon>Streptophyta</taxon>
        <taxon>Embryophyta</taxon>
        <taxon>Tracheophyta</taxon>
        <taxon>Spermatophyta</taxon>
        <taxon>Magnoliopsida</taxon>
        <taxon>eudicotyledons</taxon>
        <taxon>Gunneridae</taxon>
        <taxon>Pentapetalae</taxon>
        <taxon>rosids</taxon>
        <taxon>fabids</taxon>
        <taxon>Malpighiales</taxon>
        <taxon>Euphorbiaceae</taxon>
        <taxon>Crotonoideae</taxon>
        <taxon>Manihoteae</taxon>
        <taxon>Manihot</taxon>
    </lineage>
</organism>
<evidence type="ECO:0000256" key="2">
    <source>
        <dbReference type="ARBA" id="ARBA00022737"/>
    </source>
</evidence>
<dbReference type="GO" id="GO:0000785">
    <property type="term" value="C:chromatin"/>
    <property type="evidence" value="ECO:0007669"/>
    <property type="project" value="InterPro"/>
</dbReference>
<evidence type="ECO:0000256" key="1">
    <source>
        <dbReference type="ARBA" id="ARBA00004123"/>
    </source>
</evidence>
<dbReference type="Proteomes" id="UP000091857">
    <property type="component" value="Chromosome 13"/>
</dbReference>
<evidence type="ECO:0000256" key="3">
    <source>
        <dbReference type="ARBA" id="ARBA00023125"/>
    </source>
</evidence>
<feature type="compositionally biased region" description="Polar residues" evidence="6">
    <location>
        <begin position="225"/>
        <end position="238"/>
    </location>
</feature>
<sequence length="896" mass="99060">MEEEEVLEGNGAGIRVSLFDYSVENHFKAMDTISKLCEEAESDSLQEAEIQRLSSSITFLKEWRQFKYQPRVVRFACETENSQEKCFLGDTNLPQFSSATVPEEGLHGDAASVEPSKDFVMYVGGSVWALDWCPRFHDRPASCVKCEFVAIAAHPPDSYYHKVGTLLTGRGLVQIWCILNVSENDEAPPSLKKPKRGHHSSHSVGDKSSLIIKGPKGRPSKKQVESPNGNGTEENSIQFKRPRGRPRKQQIEKPPSDEATKESSTQFKRPRGRPRKKEINESLDNSDCKNQCVEALAVQYPEDSSQLLAIEWVSGNTQEQTIQENKGRKRKASTKALSACNSAAETTGSRRQKTKASAAGKCAGETCPPLLTQNDDDQSSPAIHQIHENTIQDPAVLNCSSDNVPQENNSDSFSIPKDIALPRLVLCLAHNGKVVWDVKWQPCHSSDSKCQHRMGYLAVLLGNGTLEVWDVPLPHILKVIYSSSHREGTDPRFVKLEPVFRCSIAKCGEIQSIPLTVEWSTSCPHDYLLAGCHDGTVALWKFSASGPSGDTRPLLRFSADTLAIRAVAWAPVGSIQESANVIVTAGHGGLKFWDLRDPFRPLWELHPAPKFIYSLDWLPDPRCILLSFDDGTMRLLSLTKAAYDGHVNGKPTVGPKQQGIHVFNSSSFAIWSVQVSRKTGMVAYCSADGTVNRFQLTWKAVEKEASRHRAPHFMVGSLSKDESSITVNTPLLDSPLNLRKPFSVGDNPRTMRSLLEFNQTKRANDKKAKAPAAENQPLALCCGNDPGTQSGPDETLAALKNRIKPKSKNASTKMAGENLALVCVDERKDRGEKDGEKAEAAKEREVMPPKIVAMHRVRWNINKGSERWLCSGGAAGIVRCQEIIFSDTDKYLASKR</sequence>
<evidence type="ECO:0000256" key="6">
    <source>
        <dbReference type="SAM" id="MobiDB-lite"/>
    </source>
</evidence>
<accession>A0A2C9UPU3</accession>
<dbReference type="InterPro" id="IPR036322">
    <property type="entry name" value="WD40_repeat_dom_sf"/>
</dbReference>
<dbReference type="AlphaFoldDB" id="A0A2C9UPU3"/>
<keyword evidence="3" id="KW-0238">DNA-binding</keyword>
<dbReference type="PRINTS" id="PR00929">
    <property type="entry name" value="ATHOOK"/>
</dbReference>
<evidence type="ECO:0000256" key="4">
    <source>
        <dbReference type="ARBA" id="ARBA00023163"/>
    </source>
</evidence>
<dbReference type="EMBL" id="CM004399">
    <property type="protein sequence ID" value="OAY32356.1"/>
    <property type="molecule type" value="Genomic_DNA"/>
</dbReference>
<protein>
    <submittedName>
        <fullName evidence="7">Uncharacterized protein</fullName>
    </submittedName>
</protein>
<dbReference type="GO" id="GO:0000127">
    <property type="term" value="C:transcription factor TFIIIC complex"/>
    <property type="evidence" value="ECO:0000318"/>
    <property type="project" value="GO_Central"/>
</dbReference>
<dbReference type="SMART" id="SM00384">
    <property type="entry name" value="AT_hook"/>
    <property type="match status" value="3"/>
</dbReference>
<gene>
    <name evidence="7" type="ORF">MANES_13G012000v8</name>
</gene>
<dbReference type="SUPFAM" id="SSF50978">
    <property type="entry name" value="WD40 repeat-like"/>
    <property type="match status" value="1"/>
</dbReference>